<keyword evidence="2" id="KW-1185">Reference proteome</keyword>
<proteinExistence type="predicted"/>
<sequence>MYKKEHKDGQCSTDNNDIITCTRTIHGQIIQFKLNNPSTSDVYKLYMKSVGVEDNVESDSSIELATSGSLGETVKEDIKGLLYD</sequence>
<dbReference type="EMBL" id="UZAL01003275">
    <property type="protein sequence ID" value="VDO86676.1"/>
    <property type="molecule type" value="Genomic_DNA"/>
</dbReference>
<dbReference type="Proteomes" id="UP000269396">
    <property type="component" value="Unassembled WGS sequence"/>
</dbReference>
<protein>
    <submittedName>
        <fullName evidence="1">Uncharacterized protein</fullName>
    </submittedName>
</protein>
<evidence type="ECO:0000313" key="1">
    <source>
        <dbReference type="EMBL" id="VDO86676.1"/>
    </source>
</evidence>
<evidence type="ECO:0000313" key="2">
    <source>
        <dbReference type="Proteomes" id="UP000269396"/>
    </source>
</evidence>
<gene>
    <name evidence="1" type="ORF">SMTD_LOCUS2396</name>
</gene>
<organism evidence="1 2">
    <name type="scientific">Schistosoma mattheei</name>
    <dbReference type="NCBI Taxonomy" id="31246"/>
    <lineage>
        <taxon>Eukaryota</taxon>
        <taxon>Metazoa</taxon>
        <taxon>Spiralia</taxon>
        <taxon>Lophotrochozoa</taxon>
        <taxon>Platyhelminthes</taxon>
        <taxon>Trematoda</taxon>
        <taxon>Digenea</taxon>
        <taxon>Strigeidida</taxon>
        <taxon>Schistosomatoidea</taxon>
        <taxon>Schistosomatidae</taxon>
        <taxon>Schistosoma</taxon>
    </lineage>
</organism>
<accession>A0A183NJW0</accession>
<reference evidence="1 2" key="1">
    <citation type="submission" date="2018-11" db="EMBL/GenBank/DDBJ databases">
        <authorList>
            <consortium name="Pathogen Informatics"/>
        </authorList>
    </citation>
    <scope>NUCLEOTIDE SEQUENCE [LARGE SCALE GENOMIC DNA]</scope>
    <source>
        <strain>Denwood</strain>
        <strain evidence="2">Zambia</strain>
    </source>
</reference>
<dbReference type="AlphaFoldDB" id="A0A183NJW0"/>
<name>A0A183NJW0_9TREM</name>